<proteinExistence type="predicted"/>
<gene>
    <name evidence="1" type="ORF">GJV26_00155</name>
</gene>
<name>A0A6I3X270_9BURK</name>
<protein>
    <submittedName>
        <fullName evidence="1">Uncharacterized protein</fullName>
    </submittedName>
</protein>
<dbReference type="OrthoDB" id="8820983at2"/>
<sequence>MAWILDAAGYVTSTYFGPGFPANSTNLAPPAGAAQPLQFVNGAWVMATPALTWSAAPAEYWWIDVGSFFDRFGSKSLAITSSTDPEVAGLVMLVLPRKYIDLQRADLPTLLDVLVTKDIITEAEKTAVLTRPTTEQERYIVGLPQPLDDAVGHA</sequence>
<dbReference type="AlphaFoldDB" id="A0A6I3X270"/>
<comment type="caution">
    <text evidence="1">The sequence shown here is derived from an EMBL/GenBank/DDBJ whole genome shotgun (WGS) entry which is preliminary data.</text>
</comment>
<evidence type="ECO:0000313" key="2">
    <source>
        <dbReference type="Proteomes" id="UP000431684"/>
    </source>
</evidence>
<evidence type="ECO:0000313" key="1">
    <source>
        <dbReference type="EMBL" id="MUI10909.1"/>
    </source>
</evidence>
<accession>A0A6I3X270</accession>
<dbReference type="EMBL" id="WNWM01000001">
    <property type="protein sequence ID" value="MUI10909.1"/>
    <property type="molecule type" value="Genomic_DNA"/>
</dbReference>
<reference evidence="1 2" key="1">
    <citation type="submission" date="2019-11" db="EMBL/GenBank/DDBJ databases">
        <title>Draft Genome Sequences of Six Type Strains of the Genus Massilia.</title>
        <authorList>
            <person name="Miess H."/>
            <person name="Frediansyah A."/>
            <person name="Goeker M."/>
            <person name="Gross H."/>
        </authorList>
    </citation>
    <scope>NUCLEOTIDE SEQUENCE [LARGE SCALE GENOMIC DNA]</scope>
    <source>
        <strain evidence="1 2">DSM 17513</strain>
    </source>
</reference>
<organism evidence="1 2">
    <name type="scientific">Pseudoduganella dura</name>
    <dbReference type="NCBI Taxonomy" id="321982"/>
    <lineage>
        <taxon>Bacteria</taxon>
        <taxon>Pseudomonadati</taxon>
        <taxon>Pseudomonadota</taxon>
        <taxon>Betaproteobacteria</taxon>
        <taxon>Burkholderiales</taxon>
        <taxon>Oxalobacteraceae</taxon>
        <taxon>Telluria group</taxon>
        <taxon>Pseudoduganella</taxon>
    </lineage>
</organism>
<dbReference type="Proteomes" id="UP000431684">
    <property type="component" value="Unassembled WGS sequence"/>
</dbReference>
<dbReference type="RefSeq" id="WP_155706574.1">
    <property type="nucleotide sequence ID" value="NZ_BMWU01000049.1"/>
</dbReference>
<keyword evidence="2" id="KW-1185">Reference proteome</keyword>